<name>A0A0D3I4P6_EMIH1</name>
<evidence type="ECO:0000313" key="1">
    <source>
        <dbReference type="EnsemblProtists" id="EOD06231"/>
    </source>
</evidence>
<dbReference type="Proteomes" id="UP000013827">
    <property type="component" value="Unassembled WGS sequence"/>
</dbReference>
<dbReference type="RefSeq" id="XP_005758660.1">
    <property type="nucleotide sequence ID" value="XM_005758603.1"/>
</dbReference>
<sequence length="143" mass="15063">MPICVSVRVVWLKISLSNLGSLDRVYEPWPPPDLGGKAAAGQGDGDGAGEYGCSRGSRRLELSGVALLKIGSLLIANPVSRVSYGNPPGLARRGLLAGLARRGLASVRKSINAESTGPRTMYDKIWDDHIVEGTSDGTALLYS</sequence>
<accession>A0A0D3I4P6</accession>
<proteinExistence type="predicted"/>
<evidence type="ECO:0000313" key="2">
    <source>
        <dbReference type="Proteomes" id="UP000013827"/>
    </source>
</evidence>
<organism evidence="1 2">
    <name type="scientific">Emiliania huxleyi (strain CCMP1516)</name>
    <dbReference type="NCBI Taxonomy" id="280463"/>
    <lineage>
        <taxon>Eukaryota</taxon>
        <taxon>Haptista</taxon>
        <taxon>Haptophyta</taxon>
        <taxon>Prymnesiophyceae</taxon>
        <taxon>Isochrysidales</taxon>
        <taxon>Noelaerhabdaceae</taxon>
        <taxon>Emiliania</taxon>
    </lineage>
</organism>
<dbReference type="AlphaFoldDB" id="A0A0D3I4P6"/>
<dbReference type="EnsemblProtists" id="EOD06231">
    <property type="protein sequence ID" value="EOD06231"/>
    <property type="gene ID" value="EMIHUDRAFT_259023"/>
</dbReference>
<dbReference type="PaxDb" id="2903-EOD06231"/>
<reference evidence="1" key="2">
    <citation type="submission" date="2024-10" db="UniProtKB">
        <authorList>
            <consortium name="EnsemblProtists"/>
        </authorList>
    </citation>
    <scope>IDENTIFICATION</scope>
</reference>
<dbReference type="GeneID" id="17252381"/>
<dbReference type="HOGENOM" id="CLU_1809820_0_0_1"/>
<dbReference type="KEGG" id="ehx:EMIHUDRAFT_259023"/>
<keyword evidence="2" id="KW-1185">Reference proteome</keyword>
<protein>
    <submittedName>
        <fullName evidence="1">Uncharacterized protein</fullName>
    </submittedName>
</protein>
<reference evidence="2" key="1">
    <citation type="journal article" date="2013" name="Nature">
        <title>Pan genome of the phytoplankton Emiliania underpins its global distribution.</title>
        <authorList>
            <person name="Read B.A."/>
            <person name="Kegel J."/>
            <person name="Klute M.J."/>
            <person name="Kuo A."/>
            <person name="Lefebvre S.C."/>
            <person name="Maumus F."/>
            <person name="Mayer C."/>
            <person name="Miller J."/>
            <person name="Monier A."/>
            <person name="Salamov A."/>
            <person name="Young J."/>
            <person name="Aguilar M."/>
            <person name="Claverie J.M."/>
            <person name="Frickenhaus S."/>
            <person name="Gonzalez K."/>
            <person name="Herman E.K."/>
            <person name="Lin Y.C."/>
            <person name="Napier J."/>
            <person name="Ogata H."/>
            <person name="Sarno A.F."/>
            <person name="Shmutz J."/>
            <person name="Schroeder D."/>
            <person name="de Vargas C."/>
            <person name="Verret F."/>
            <person name="von Dassow P."/>
            <person name="Valentin K."/>
            <person name="Van de Peer Y."/>
            <person name="Wheeler G."/>
            <person name="Dacks J.B."/>
            <person name="Delwiche C.F."/>
            <person name="Dyhrman S.T."/>
            <person name="Glockner G."/>
            <person name="John U."/>
            <person name="Richards T."/>
            <person name="Worden A.Z."/>
            <person name="Zhang X."/>
            <person name="Grigoriev I.V."/>
            <person name="Allen A.E."/>
            <person name="Bidle K."/>
            <person name="Borodovsky M."/>
            <person name="Bowler C."/>
            <person name="Brownlee C."/>
            <person name="Cock J.M."/>
            <person name="Elias M."/>
            <person name="Gladyshev V.N."/>
            <person name="Groth M."/>
            <person name="Guda C."/>
            <person name="Hadaegh A."/>
            <person name="Iglesias-Rodriguez M.D."/>
            <person name="Jenkins J."/>
            <person name="Jones B.M."/>
            <person name="Lawson T."/>
            <person name="Leese F."/>
            <person name="Lindquist E."/>
            <person name="Lobanov A."/>
            <person name="Lomsadze A."/>
            <person name="Malik S.B."/>
            <person name="Marsh M.E."/>
            <person name="Mackinder L."/>
            <person name="Mock T."/>
            <person name="Mueller-Roeber B."/>
            <person name="Pagarete A."/>
            <person name="Parker M."/>
            <person name="Probert I."/>
            <person name="Quesneville H."/>
            <person name="Raines C."/>
            <person name="Rensing S.A."/>
            <person name="Riano-Pachon D.M."/>
            <person name="Richier S."/>
            <person name="Rokitta S."/>
            <person name="Shiraiwa Y."/>
            <person name="Soanes D.M."/>
            <person name="van der Giezen M."/>
            <person name="Wahlund T.M."/>
            <person name="Williams B."/>
            <person name="Wilson W."/>
            <person name="Wolfe G."/>
            <person name="Wurch L.L."/>
        </authorList>
    </citation>
    <scope>NUCLEOTIDE SEQUENCE</scope>
</reference>